<dbReference type="KEGG" id="aarg:Aargi30884_19460"/>
<name>A0A6N4TJQ3_9FIRM</name>
<organism evidence="1 2">
    <name type="scientific">Amedibacterium intestinale</name>
    <dbReference type="NCBI Taxonomy" id="2583452"/>
    <lineage>
        <taxon>Bacteria</taxon>
        <taxon>Bacillati</taxon>
        <taxon>Bacillota</taxon>
        <taxon>Erysipelotrichia</taxon>
        <taxon>Erysipelotrichales</taxon>
        <taxon>Erysipelotrichaceae</taxon>
        <taxon>Amedibacterium</taxon>
    </lineage>
</organism>
<proteinExistence type="predicted"/>
<gene>
    <name evidence="1" type="ORF">Aargi30884_19460</name>
</gene>
<dbReference type="Proteomes" id="UP000464754">
    <property type="component" value="Chromosome"/>
</dbReference>
<evidence type="ECO:0000313" key="2">
    <source>
        <dbReference type="Proteomes" id="UP000464754"/>
    </source>
</evidence>
<reference evidence="2" key="1">
    <citation type="submission" date="2019-05" db="EMBL/GenBank/DDBJ databases">
        <title>Complete genome sequencing of Absiella argi strain JCM 30884.</title>
        <authorList>
            <person name="Sakamoto M."/>
            <person name="Murakami T."/>
            <person name="Mori H."/>
        </authorList>
    </citation>
    <scope>NUCLEOTIDE SEQUENCE [LARGE SCALE GENOMIC DNA]</scope>
    <source>
        <strain evidence="2">JCM 30884</strain>
    </source>
</reference>
<dbReference type="EMBL" id="AP019695">
    <property type="protein sequence ID" value="BBK23043.1"/>
    <property type="molecule type" value="Genomic_DNA"/>
</dbReference>
<evidence type="ECO:0000313" key="1">
    <source>
        <dbReference type="EMBL" id="BBK23043.1"/>
    </source>
</evidence>
<sequence length="62" mass="7325">MTGKKVFVLKNKVYYELGKPSAFDNTGGIVITFDEPPSKTDWNTYIFFEKIDTYAYFYTRHK</sequence>
<accession>A0A6N4TJQ3</accession>
<protein>
    <submittedName>
        <fullName evidence="1">Uncharacterized protein</fullName>
    </submittedName>
</protein>
<dbReference type="AlphaFoldDB" id="A0A6N4TJQ3"/>
<keyword evidence="2" id="KW-1185">Reference proteome</keyword>